<evidence type="ECO:0000256" key="8">
    <source>
        <dbReference type="SAM" id="Phobius"/>
    </source>
</evidence>
<keyword evidence="7" id="KW-0653">Protein transport</keyword>
<dbReference type="GO" id="GO:0005886">
    <property type="term" value="C:plasma membrane"/>
    <property type="evidence" value="ECO:0007669"/>
    <property type="project" value="UniProtKB-SubCell"/>
</dbReference>
<dbReference type="Proteomes" id="UP000569951">
    <property type="component" value="Unassembled WGS sequence"/>
</dbReference>
<keyword evidence="4 7" id="KW-0812">Transmembrane</keyword>
<comment type="subcellular location">
    <subcellularLocation>
        <location evidence="1">Cell membrane</location>
        <topology evidence="1">Single-pass membrane protein</topology>
    </subcellularLocation>
    <subcellularLocation>
        <location evidence="7">Cell membrane</location>
        <topology evidence="7">Single-pass type II membrane protein</topology>
    </subcellularLocation>
</comment>
<comment type="similarity">
    <text evidence="2 7">Belongs to the ExbD/TolR family.</text>
</comment>
<name>A0A841I0V4_9DEIO</name>
<sequence length="134" mass="14628">MRHRFREEQAVTFDFAPMVDIVLLLVIFFMLTSNLNARNSALPIDLPSARSSLRDTAQIPTVSVDRAGKVYLEGKHMTLAQLEAALKTRVSQSGGVVALRADRRGNYGTVVNVMDVIKRAGGGRIAISTRSTSP</sequence>
<dbReference type="AlphaFoldDB" id="A0A841I0V4"/>
<evidence type="ECO:0000256" key="7">
    <source>
        <dbReference type="RuleBase" id="RU003879"/>
    </source>
</evidence>
<evidence type="ECO:0000256" key="4">
    <source>
        <dbReference type="ARBA" id="ARBA00022692"/>
    </source>
</evidence>
<dbReference type="GO" id="GO:0022857">
    <property type="term" value="F:transmembrane transporter activity"/>
    <property type="evidence" value="ECO:0007669"/>
    <property type="project" value="InterPro"/>
</dbReference>
<accession>A0A841I0V4</accession>
<keyword evidence="5 8" id="KW-1133">Transmembrane helix</keyword>
<gene>
    <name evidence="9" type="ORF">HNR42_002161</name>
</gene>
<evidence type="ECO:0000256" key="3">
    <source>
        <dbReference type="ARBA" id="ARBA00022475"/>
    </source>
</evidence>
<dbReference type="GO" id="GO:0015031">
    <property type="term" value="P:protein transport"/>
    <property type="evidence" value="ECO:0007669"/>
    <property type="project" value="UniProtKB-KW"/>
</dbReference>
<evidence type="ECO:0000256" key="2">
    <source>
        <dbReference type="ARBA" id="ARBA00005811"/>
    </source>
</evidence>
<comment type="caution">
    <text evidence="9">The sequence shown here is derived from an EMBL/GenBank/DDBJ whole genome shotgun (WGS) entry which is preliminary data.</text>
</comment>
<dbReference type="PANTHER" id="PTHR30558:SF3">
    <property type="entry name" value="BIOPOLYMER TRANSPORT PROTEIN EXBD-RELATED"/>
    <property type="match status" value="1"/>
</dbReference>
<keyword evidence="10" id="KW-1185">Reference proteome</keyword>
<evidence type="ECO:0000313" key="9">
    <source>
        <dbReference type="EMBL" id="MBB6098726.1"/>
    </source>
</evidence>
<evidence type="ECO:0000256" key="6">
    <source>
        <dbReference type="ARBA" id="ARBA00023136"/>
    </source>
</evidence>
<feature type="transmembrane region" description="Helical" evidence="8">
    <location>
        <begin position="12"/>
        <end position="31"/>
    </location>
</feature>
<organism evidence="9 10">
    <name type="scientific">Deinobacterium chartae</name>
    <dbReference type="NCBI Taxonomy" id="521158"/>
    <lineage>
        <taxon>Bacteria</taxon>
        <taxon>Thermotogati</taxon>
        <taxon>Deinococcota</taxon>
        <taxon>Deinococci</taxon>
        <taxon>Deinococcales</taxon>
        <taxon>Deinococcaceae</taxon>
        <taxon>Deinobacterium</taxon>
    </lineage>
</organism>
<reference evidence="9 10" key="1">
    <citation type="submission" date="2020-08" db="EMBL/GenBank/DDBJ databases">
        <title>Genomic Encyclopedia of Type Strains, Phase IV (KMG-IV): sequencing the most valuable type-strain genomes for metagenomic binning, comparative biology and taxonomic classification.</title>
        <authorList>
            <person name="Goeker M."/>
        </authorList>
    </citation>
    <scope>NUCLEOTIDE SEQUENCE [LARGE SCALE GENOMIC DNA]</scope>
    <source>
        <strain evidence="9 10">DSM 21458</strain>
    </source>
</reference>
<protein>
    <submittedName>
        <fullName evidence="9">Biopolymer transport protein ExbD</fullName>
    </submittedName>
</protein>
<dbReference type="EMBL" id="JACHHG010000007">
    <property type="protein sequence ID" value="MBB6098726.1"/>
    <property type="molecule type" value="Genomic_DNA"/>
</dbReference>
<proteinExistence type="inferred from homology"/>
<dbReference type="InterPro" id="IPR003400">
    <property type="entry name" value="ExbD"/>
</dbReference>
<dbReference type="Pfam" id="PF02472">
    <property type="entry name" value="ExbD"/>
    <property type="match status" value="1"/>
</dbReference>
<dbReference type="Gene3D" id="3.30.420.270">
    <property type="match status" value="1"/>
</dbReference>
<evidence type="ECO:0000256" key="5">
    <source>
        <dbReference type="ARBA" id="ARBA00022989"/>
    </source>
</evidence>
<dbReference type="PANTHER" id="PTHR30558">
    <property type="entry name" value="EXBD MEMBRANE COMPONENT OF PMF-DRIVEN MACROMOLECULE IMPORT SYSTEM"/>
    <property type="match status" value="1"/>
</dbReference>
<evidence type="ECO:0000256" key="1">
    <source>
        <dbReference type="ARBA" id="ARBA00004162"/>
    </source>
</evidence>
<evidence type="ECO:0000313" key="10">
    <source>
        <dbReference type="Proteomes" id="UP000569951"/>
    </source>
</evidence>
<keyword evidence="3" id="KW-1003">Cell membrane</keyword>
<keyword evidence="7" id="KW-0813">Transport</keyword>
<keyword evidence="6 8" id="KW-0472">Membrane</keyword>
<dbReference type="RefSeq" id="WP_183987426.1">
    <property type="nucleotide sequence ID" value="NZ_JACHHG010000007.1"/>
</dbReference>